<evidence type="ECO:0000256" key="1">
    <source>
        <dbReference type="ARBA" id="ARBA00009817"/>
    </source>
</evidence>
<evidence type="ECO:0000313" key="2">
    <source>
        <dbReference type="EMBL" id="CAE0727417.1"/>
    </source>
</evidence>
<dbReference type="Gene3D" id="3.20.80.10">
    <property type="entry name" value="Regulatory factor, effector binding domain"/>
    <property type="match status" value="1"/>
</dbReference>
<dbReference type="PANTHER" id="PTHR11220:SF58">
    <property type="entry name" value="SOUL HEME-BINDING FAMILY PROTEIN"/>
    <property type="match status" value="1"/>
</dbReference>
<dbReference type="EMBL" id="HBIX01030355">
    <property type="protein sequence ID" value="CAE0727417.1"/>
    <property type="molecule type" value="Transcribed_RNA"/>
</dbReference>
<evidence type="ECO:0008006" key="3">
    <source>
        <dbReference type="Google" id="ProtNLM"/>
    </source>
</evidence>
<protein>
    <recommendedName>
        <fullName evidence="3">SOUL heme-binding protein</fullName>
    </recommendedName>
</protein>
<dbReference type="InterPro" id="IPR011256">
    <property type="entry name" value="Reg_factor_effector_dom_sf"/>
</dbReference>
<name>A0A7S4AUR7_9STRA</name>
<reference evidence="2" key="1">
    <citation type="submission" date="2021-01" db="EMBL/GenBank/DDBJ databases">
        <authorList>
            <person name="Corre E."/>
            <person name="Pelletier E."/>
            <person name="Niang G."/>
            <person name="Scheremetjew M."/>
            <person name="Finn R."/>
            <person name="Kale V."/>
            <person name="Holt S."/>
            <person name="Cochrane G."/>
            <person name="Meng A."/>
            <person name="Brown T."/>
            <person name="Cohen L."/>
        </authorList>
    </citation>
    <scope>NUCLEOTIDE SEQUENCE</scope>
    <source>
        <strain evidence="2">10249 10 AB</strain>
    </source>
</reference>
<accession>A0A7S4AUR7</accession>
<dbReference type="AlphaFoldDB" id="A0A7S4AUR7"/>
<gene>
    <name evidence="2" type="ORF">PAUS00366_LOCUS20200</name>
</gene>
<dbReference type="SUPFAM" id="SSF55136">
    <property type="entry name" value="Probable bacterial effector-binding domain"/>
    <property type="match status" value="1"/>
</dbReference>
<dbReference type="InterPro" id="IPR006917">
    <property type="entry name" value="SOUL_heme-bd"/>
</dbReference>
<organism evidence="2">
    <name type="scientific">Pseudo-nitzschia australis</name>
    <dbReference type="NCBI Taxonomy" id="44445"/>
    <lineage>
        <taxon>Eukaryota</taxon>
        <taxon>Sar</taxon>
        <taxon>Stramenopiles</taxon>
        <taxon>Ochrophyta</taxon>
        <taxon>Bacillariophyta</taxon>
        <taxon>Bacillariophyceae</taxon>
        <taxon>Bacillariophycidae</taxon>
        <taxon>Bacillariales</taxon>
        <taxon>Bacillariaceae</taxon>
        <taxon>Pseudo-nitzschia</taxon>
    </lineage>
</organism>
<dbReference type="PANTHER" id="PTHR11220">
    <property type="entry name" value="HEME-BINDING PROTEIN-RELATED"/>
    <property type="match status" value="1"/>
</dbReference>
<sequence>MIGIQPFLQRFVATWLGKILVGGAAVLTSARYAGGIYAFLEAEKLETPNYTVVQRLGNGMEIRRYEPYLIAETTAEDEASAGFQKAGRQTFRTLAGYIFGKNKARRGNGTNEKMAMTTPVRLDGGEKKKTRVSFVIGSGYTLKTVPKPLEKKVKLRQVPAHTLAVRTFSGKPPSDERVQKERERLQAALVKADIVRARNNNNADADTTTLVYGYHDPVVTPNILRRNEVAVVIEGSV</sequence>
<dbReference type="Pfam" id="PF04832">
    <property type="entry name" value="SOUL"/>
    <property type="match status" value="1"/>
</dbReference>
<proteinExistence type="inferred from homology"/>
<comment type="similarity">
    <text evidence="1">Belongs to the HEBP family.</text>
</comment>